<gene>
    <name evidence="2" type="ORF">KCG35_03940</name>
</gene>
<feature type="transmembrane region" description="Helical" evidence="1">
    <location>
        <begin position="225"/>
        <end position="246"/>
    </location>
</feature>
<comment type="caution">
    <text evidence="2">The sequence shown here is derived from an EMBL/GenBank/DDBJ whole genome shotgun (WGS) entry which is preliminary data.</text>
</comment>
<keyword evidence="3" id="KW-1185">Reference proteome</keyword>
<sequence>MDNQVPLKNSHTLQPMTSVDDEISLTDIVKVLVIHWRWLCGITSTIIAATLIVALMKPDTYNFVSIYQLAKRSWSDFIEPPEALVQKANRVYYPQVSREFTQQYQLTDLPFKVSFQALKDTGLIMISSDARLSEKDKVRAFHKIIVDKIHVSQTEMVEQASRSMRQQILSGQKMLEQVEGNSQSAKTMELLMRVSSLENQLNELQPGAIIETATQSLKPKGISKIVLIIIGCLLAIMFGMFGAFIVELVNRVRFNLSMST</sequence>
<dbReference type="RefSeq" id="WP_215818364.1">
    <property type="nucleotide sequence ID" value="NZ_JAGSOY010000005.1"/>
</dbReference>
<evidence type="ECO:0000256" key="1">
    <source>
        <dbReference type="SAM" id="Phobius"/>
    </source>
</evidence>
<reference evidence="2 3" key="1">
    <citation type="submission" date="2021-04" db="EMBL/GenBank/DDBJ databases">
        <authorList>
            <person name="Pira H."/>
            <person name="Risdian C."/>
            <person name="Wink J."/>
        </authorList>
    </citation>
    <scope>NUCLEOTIDE SEQUENCE [LARGE SCALE GENOMIC DNA]</scope>
    <source>
        <strain evidence="2 3">WH53</strain>
    </source>
</reference>
<keyword evidence="1" id="KW-1133">Transmembrane helix</keyword>
<evidence type="ECO:0000313" key="2">
    <source>
        <dbReference type="EMBL" id="MBU2710201.1"/>
    </source>
</evidence>
<accession>A0ABS5Z830</accession>
<evidence type="ECO:0008006" key="4">
    <source>
        <dbReference type="Google" id="ProtNLM"/>
    </source>
</evidence>
<keyword evidence="1" id="KW-0812">Transmembrane</keyword>
<keyword evidence="1" id="KW-0472">Membrane</keyword>
<dbReference type="Proteomes" id="UP000690515">
    <property type="component" value="Unassembled WGS sequence"/>
</dbReference>
<evidence type="ECO:0000313" key="3">
    <source>
        <dbReference type="Proteomes" id="UP000690515"/>
    </source>
</evidence>
<feature type="transmembrane region" description="Helical" evidence="1">
    <location>
        <begin position="36"/>
        <end position="56"/>
    </location>
</feature>
<name>A0ABS5Z830_9GAMM</name>
<proteinExistence type="predicted"/>
<protein>
    <recommendedName>
        <fullName evidence="4">Polysaccharide chain length determinant N-terminal domain-containing protein</fullName>
    </recommendedName>
</protein>
<organism evidence="2 3">
    <name type="scientific">Zooshikella harenae</name>
    <dbReference type="NCBI Taxonomy" id="2827238"/>
    <lineage>
        <taxon>Bacteria</taxon>
        <taxon>Pseudomonadati</taxon>
        <taxon>Pseudomonadota</taxon>
        <taxon>Gammaproteobacteria</taxon>
        <taxon>Oceanospirillales</taxon>
        <taxon>Zooshikellaceae</taxon>
        <taxon>Zooshikella</taxon>
    </lineage>
</organism>
<dbReference type="EMBL" id="JAGSOY010000005">
    <property type="protein sequence ID" value="MBU2710201.1"/>
    <property type="molecule type" value="Genomic_DNA"/>
</dbReference>